<dbReference type="EMBL" id="WOTB01000014">
    <property type="protein sequence ID" value="NHN85275.1"/>
    <property type="molecule type" value="Genomic_DNA"/>
</dbReference>
<feature type="domain" description="Endonuclease/exonuclease/phosphatase" evidence="2">
    <location>
        <begin position="499"/>
        <end position="779"/>
    </location>
</feature>
<dbReference type="PANTHER" id="PTHR42834">
    <property type="entry name" value="ENDONUCLEASE/EXONUCLEASE/PHOSPHATASE FAMILY PROTEIN (AFU_ORTHOLOGUE AFUA_3G09210)"/>
    <property type="match status" value="1"/>
</dbReference>
<dbReference type="Gene3D" id="2.160.20.20">
    <property type="match status" value="1"/>
</dbReference>
<evidence type="ECO:0000313" key="4">
    <source>
        <dbReference type="EMBL" id="NHN85275.1"/>
    </source>
</evidence>
<organism evidence="4 5">
    <name type="scientific">Acetobacter musti</name>
    <dbReference type="NCBI Taxonomy" id="864732"/>
    <lineage>
        <taxon>Bacteria</taxon>
        <taxon>Pseudomonadati</taxon>
        <taxon>Pseudomonadota</taxon>
        <taxon>Alphaproteobacteria</taxon>
        <taxon>Acetobacterales</taxon>
        <taxon>Acetobacteraceae</taxon>
        <taxon>Acetobacter</taxon>
    </lineage>
</organism>
<feature type="compositionally biased region" description="Gly residues" evidence="1">
    <location>
        <begin position="195"/>
        <end position="219"/>
    </location>
</feature>
<dbReference type="InterPro" id="IPR036691">
    <property type="entry name" value="Endo/exonu/phosph_ase_sf"/>
</dbReference>
<accession>A0ABX0JQL0</accession>
<comment type="caution">
    <text evidence="4">The sequence shown here is derived from an EMBL/GenBank/DDBJ whole genome shotgun (WGS) entry which is preliminary data.</text>
</comment>
<dbReference type="InterPro" id="IPR028992">
    <property type="entry name" value="Hedgehog/Intein_dom"/>
</dbReference>
<proteinExistence type="predicted"/>
<dbReference type="Pfam" id="PF13403">
    <property type="entry name" value="Hint_2"/>
    <property type="match status" value="1"/>
</dbReference>
<dbReference type="Gene3D" id="3.60.10.10">
    <property type="entry name" value="Endonuclease/exonuclease/phosphatase"/>
    <property type="match status" value="1"/>
</dbReference>
<keyword evidence="5" id="KW-1185">Reference proteome</keyword>
<dbReference type="SUPFAM" id="SSF51294">
    <property type="entry name" value="Hedgehog/intein (Hint) domain"/>
    <property type="match status" value="1"/>
</dbReference>
<feature type="domain" description="Hedgehog/Intein (Hint)" evidence="3">
    <location>
        <begin position="928"/>
        <end position="1063"/>
    </location>
</feature>
<dbReference type="Pfam" id="PF13692">
    <property type="entry name" value="Glyco_trans_1_4"/>
    <property type="match status" value="1"/>
</dbReference>
<dbReference type="InterPro" id="IPR005135">
    <property type="entry name" value="Endo/exonuclease/phosphatase"/>
</dbReference>
<protein>
    <submittedName>
        <fullName evidence="4">Glycosyltransferase</fullName>
    </submittedName>
</protein>
<feature type="compositionally biased region" description="Polar residues" evidence="1">
    <location>
        <begin position="648"/>
        <end position="660"/>
    </location>
</feature>
<dbReference type="Gene3D" id="3.40.50.2000">
    <property type="entry name" value="Glycogen Phosphorylase B"/>
    <property type="match status" value="1"/>
</dbReference>
<evidence type="ECO:0000313" key="5">
    <source>
        <dbReference type="Proteomes" id="UP000635278"/>
    </source>
</evidence>
<dbReference type="InterPro" id="IPR036844">
    <property type="entry name" value="Hint_dom_sf"/>
</dbReference>
<feature type="region of interest" description="Disordered" evidence="1">
    <location>
        <begin position="187"/>
        <end position="225"/>
    </location>
</feature>
<reference evidence="4 5" key="1">
    <citation type="journal article" date="2020" name="Int. J. Syst. Evol. Microbiol.">
        <title>Novel acetic acid bacteria from cider fermentations: Acetobacter conturbans sp. nov. and Acetobacter fallax sp. nov.</title>
        <authorList>
            <person name="Sombolestani A.S."/>
            <person name="Cleenwerck I."/>
            <person name="Cnockaert M."/>
            <person name="Borremans W."/>
            <person name="Wieme A.D."/>
            <person name="De Vuyst L."/>
            <person name="Vandamme P."/>
        </authorList>
    </citation>
    <scope>NUCLEOTIDE SEQUENCE [LARGE SCALE GENOMIC DNA]</scope>
    <source>
        <strain evidence="4 5">LMG 30640</strain>
    </source>
</reference>
<dbReference type="CDD" id="cd03801">
    <property type="entry name" value="GT4_PimA-like"/>
    <property type="match status" value="1"/>
</dbReference>
<dbReference type="Pfam" id="PF03372">
    <property type="entry name" value="Exo_endo_phos"/>
    <property type="match status" value="1"/>
</dbReference>
<dbReference type="CDD" id="cd04486">
    <property type="entry name" value="YhcR_OBF_like"/>
    <property type="match status" value="1"/>
</dbReference>
<dbReference type="Proteomes" id="UP000635278">
    <property type="component" value="Unassembled WGS sequence"/>
</dbReference>
<evidence type="ECO:0000256" key="1">
    <source>
        <dbReference type="SAM" id="MobiDB-lite"/>
    </source>
</evidence>
<feature type="region of interest" description="Disordered" evidence="1">
    <location>
        <begin position="648"/>
        <end position="668"/>
    </location>
</feature>
<evidence type="ECO:0000259" key="2">
    <source>
        <dbReference type="Pfam" id="PF03372"/>
    </source>
</evidence>
<dbReference type="InterPro" id="IPR012332">
    <property type="entry name" value="Autotransporter_pectin_lyase_C"/>
</dbReference>
<evidence type="ECO:0000259" key="3">
    <source>
        <dbReference type="Pfam" id="PF13403"/>
    </source>
</evidence>
<gene>
    <name evidence="4" type="ORF">GOB93_11565</name>
</gene>
<dbReference type="SUPFAM" id="SSF56219">
    <property type="entry name" value="DNase I-like"/>
    <property type="match status" value="1"/>
</dbReference>
<dbReference type="RefSeq" id="WP_173583666.1">
    <property type="nucleotide sequence ID" value="NZ_WOTB01000014.1"/>
</dbReference>
<name>A0ABX0JQL0_9PROT</name>
<dbReference type="SUPFAM" id="SSF53756">
    <property type="entry name" value="UDP-Glycosyltransferase/glycogen phosphorylase"/>
    <property type="match status" value="1"/>
</dbReference>
<dbReference type="PANTHER" id="PTHR42834:SF1">
    <property type="entry name" value="ENDONUCLEASE_EXONUCLEASE_PHOSPHATASE FAMILY PROTEIN (AFU_ORTHOLOGUE AFUA_3G09210)"/>
    <property type="match status" value="1"/>
</dbReference>
<sequence>MTTDPIINEFMFNPTGTDTHEFIEVKGDPSTDYTGWSLVVIDGDLPNAAGKIDNIYNLGTTDADGYWVTPYGSNVLQNGSQTVLLVKDFTGTLGQDLDPDKDGVLNTTPWSTIADSIAVRDSDATDPAYAGAPVLTGAAAAGASRIPDGHDTDSASDWVTNDPSLAGIDGYGTAAAKGTVLNTPGAANDSADAGGSAGGGGDDTGGTGGNTGGDNGGGSDTTTPLTLTIQQLNGDSYTSPYNRKTVQTTGVVTAVDTTGGKGYWIQDPSPDASHVGSSGLFVLAATGATLPSVGQTVTVTGLMENYSGTSWSNSLPVSEIVETSHSVADTAAVSITPTVIGEGGLTVPTEAYTGTDTNLNTSTATLQPDANALDFYRSLVGQVVTIHNAVVVGATASNATWVVPDGGDGLLNSRGALIESADNINTQRIEVYYDSGVTPGDAISATLGDSLGDVTGVLNYYNGVYELEPISAVTVTPAAPPQQTTNFLKDQTHLLVADYNIENFDALDPTQADRLSQLATIITQNLNAPDVLALQEVQDDSGTANDGTVDATQNIEAIIAAIAAAGGPTYAYAEIDPVNGAEGGVAGGNIRNVFLYNPERVSLVGDVSRIGTDASTTTFKNTRLPLVGTFEFNGQDVTLINVHNSSQAGSSELYGSTQPPVNHGGGTPADDVNGRQAQAEYITDYVKTLLQSDPTAKVGVLGDFNDVAWSDTQQIYTGSGVLTDMEGHEDPDNRYTYVFEGNAESLDHTLVSSTFYEDSDFETVHVNAEYQDSVRESDHDPSLSFVDLATYVINDGQTLLSTTILSGQTLDVNKGGLVSNIQVNANARASILSGGTARNTVVETGGVLALAGGAIVTGTVLSIGSSLDLTDIVYGSGATVMLQGTSTLVVTTASTTLTFELTGDYSKDYFVMAQDGYGGMTITDQGTPCYCRGTLIRTSSGDVAVEDLQIGDHVVTASGLSRPIRWIGTRSYSGQFASGNQDILPVIIRKGALGENLPARDLSVSPLHAMYLNGVLIPALALVNGDTILQAGQIDEVAYFHIELETHDIILAEGAPSETFIDDDSRGMFHNAAEFATLYPNAPRIPAQYCAPRVESGPELEAARHAINARRSMPSATEAPLSGFIDEVSREHIAGWAHDNTGQPVDLEIVINGVVISTVSASTWRSDLEQAGFGNGCCGFSRTIPGGLAPALRHVIEVRRASDGKALAHSPWFIDLPDATALPASSGPLRGHLDIVTRDRIAGWAADDSNAAVALQILDNGMVLSRTIANADRNDLRQSGIGDGRHGFDLTLPVPLSPLTRHVVQVVRESDGAEIAGSPFVLESATRFDDALETAVAKAVQALDSSADLEHVYSFMMAQAEALRQRQANEQSGATARDHARRLLRTQGPAAPRSVLETLTRRRTLVIDALTPDATRDAGSQAILSHMRALKTLGYDITFIAADDLSPAEPLREALTAQGIETCTAPFTSSVEDVLRRHAHSFDVVYLHRHDIATRYMPLVRRHQNRARVIYSVADLHHLRLERQAAAENRPELLATARQVRLEECTAAWSADAVLTHSLRELSLLRAMVPDATVHHVPWHVPLRPGARPFEERSGVAFIGSFTHAPNLDAARFLVSSVMPLVRRQHPEISFLLAGSQMPDAIYRLRQDGVTIAGYVPDLHTLLDQVRLTVAPLRYGAGIKGKVLDSLASGVPCVMSTIAAEGMILPPELSALTGTDARELAAQIIRLYTDKAAHTVAASAGEHYIRNHTSEDTVTEALRDAIEGRTAMQQAV</sequence>